<gene>
    <name evidence="1" type="ORF">AQPE_2142</name>
</gene>
<dbReference type="EMBL" id="AP018694">
    <property type="protein sequence ID" value="BBE17983.1"/>
    <property type="molecule type" value="Genomic_DNA"/>
</dbReference>
<evidence type="ECO:0008006" key="3">
    <source>
        <dbReference type="Google" id="ProtNLM"/>
    </source>
</evidence>
<dbReference type="InterPro" id="IPR036388">
    <property type="entry name" value="WH-like_DNA-bd_sf"/>
</dbReference>
<dbReference type="Proteomes" id="UP001193389">
    <property type="component" value="Chromosome"/>
</dbReference>
<protein>
    <recommendedName>
        <fullName evidence="3">Helix-turn-helix domain-containing protein</fullName>
    </recommendedName>
</protein>
<keyword evidence="2" id="KW-1185">Reference proteome</keyword>
<name>A0A5K7S8V0_9BACT</name>
<reference evidence="1" key="1">
    <citation type="journal article" date="2020" name="Int. J. Syst. Evol. Microbiol.">
        <title>Aquipluma nitroreducens gen. nov. sp. nov., a novel facultatively anaerobic bacterium isolated from a freshwater lake.</title>
        <authorList>
            <person name="Watanabe M."/>
            <person name="Kojima H."/>
            <person name="Fukui M."/>
        </authorList>
    </citation>
    <scope>NUCLEOTIDE SEQUENCE</scope>
    <source>
        <strain evidence="1">MeG22</strain>
    </source>
</reference>
<sequence length="135" mass="15655">MPRRKQYKISARQTAIYDVIVAELQQNPELADYDMGTIEISIKKKITPRIQNIDLAIANLKRYIAINREHIQTINGEMIVSKKEIARMLKISRPTLDKWIREEFVTPVQSSVLKGAIIFPPDQILKQLQNKKSKK</sequence>
<accession>A0A5K7S8V0</accession>
<dbReference type="RefSeq" id="WP_318350932.1">
    <property type="nucleotide sequence ID" value="NZ_AP018694.1"/>
</dbReference>
<dbReference type="Gene3D" id="1.10.10.10">
    <property type="entry name" value="Winged helix-like DNA-binding domain superfamily/Winged helix DNA-binding domain"/>
    <property type="match status" value="1"/>
</dbReference>
<evidence type="ECO:0000313" key="1">
    <source>
        <dbReference type="EMBL" id="BBE17983.1"/>
    </source>
</evidence>
<dbReference type="KEGG" id="anf:AQPE_2142"/>
<dbReference type="AlphaFoldDB" id="A0A5K7S8V0"/>
<organism evidence="1 2">
    <name type="scientific">Aquipluma nitroreducens</name>
    <dbReference type="NCBI Taxonomy" id="2010828"/>
    <lineage>
        <taxon>Bacteria</taxon>
        <taxon>Pseudomonadati</taxon>
        <taxon>Bacteroidota</taxon>
        <taxon>Bacteroidia</taxon>
        <taxon>Marinilabiliales</taxon>
        <taxon>Prolixibacteraceae</taxon>
        <taxon>Aquipluma</taxon>
    </lineage>
</organism>
<evidence type="ECO:0000313" key="2">
    <source>
        <dbReference type="Proteomes" id="UP001193389"/>
    </source>
</evidence>
<proteinExistence type="predicted"/>